<dbReference type="Proteomes" id="UP000682802">
    <property type="component" value="Chromosome 2"/>
</dbReference>
<protein>
    <submittedName>
        <fullName evidence="1">Alpha/beta hydrolase</fullName>
    </submittedName>
</protein>
<dbReference type="PROSITE" id="PS51257">
    <property type="entry name" value="PROKAR_LIPOPROTEIN"/>
    <property type="match status" value="1"/>
</dbReference>
<accession>A0ABX8H192</accession>
<dbReference type="Gene3D" id="3.40.50.1820">
    <property type="entry name" value="alpha/beta hydrolase"/>
    <property type="match status" value="1"/>
</dbReference>
<dbReference type="RefSeq" id="WP_144076126.1">
    <property type="nucleotide sequence ID" value="NZ_CP076129.1"/>
</dbReference>
<dbReference type="InterPro" id="IPR029058">
    <property type="entry name" value="AB_hydrolase_fold"/>
</dbReference>
<proteinExistence type="predicted"/>
<gene>
    <name evidence="1" type="ORF">KM029_22875</name>
</gene>
<organism evidence="1 2">
    <name type="scientific">Flammeovirga kamogawensis</name>
    <dbReference type="NCBI Taxonomy" id="373891"/>
    <lineage>
        <taxon>Bacteria</taxon>
        <taxon>Pseudomonadati</taxon>
        <taxon>Bacteroidota</taxon>
        <taxon>Cytophagia</taxon>
        <taxon>Cytophagales</taxon>
        <taxon>Flammeovirgaceae</taxon>
        <taxon>Flammeovirga</taxon>
    </lineage>
</organism>
<dbReference type="SUPFAM" id="SSF53474">
    <property type="entry name" value="alpha/beta-Hydrolases"/>
    <property type="match status" value="1"/>
</dbReference>
<name>A0ABX8H192_9BACT</name>
<keyword evidence="1" id="KW-0378">Hydrolase</keyword>
<evidence type="ECO:0000313" key="2">
    <source>
        <dbReference type="Proteomes" id="UP000682802"/>
    </source>
</evidence>
<sequence length="211" mass="24343">MKHFNILLFLLILLVSCKDKENTRIIFFIHNRFIENHNLNEEHPEYGKAEYKEIISKFEESGFTVLSEKRSRNTDSYNYAKKIVDHIEILIEEGIPAKNITIVGTSKGGYIAQYVSTYANNPNLNFVFVASFTNADIKSLPEINYCGNILTIYEKTDPYGESAIERVKTSNCNINHFKEIALNTGLKHGFQFKAMDQWLDPIIKWSNGNYD</sequence>
<reference evidence="1 2" key="1">
    <citation type="submission" date="2021-05" db="EMBL/GenBank/DDBJ databases">
        <title>Comparative genomic studies on the polysaccharide-degrading batcterial strains of the Flammeovirga genus.</title>
        <authorList>
            <person name="Zewei F."/>
            <person name="Zheng Z."/>
            <person name="Yu L."/>
            <person name="Ruyue G."/>
            <person name="Yanhong M."/>
            <person name="Yuanyuan C."/>
            <person name="Jingyan G."/>
            <person name="Wenjun H."/>
        </authorList>
    </citation>
    <scope>NUCLEOTIDE SEQUENCE [LARGE SCALE GENOMIC DNA]</scope>
    <source>
        <strain evidence="1 2">YS10</strain>
    </source>
</reference>
<dbReference type="EMBL" id="CP076129">
    <property type="protein sequence ID" value="QWG09454.1"/>
    <property type="molecule type" value="Genomic_DNA"/>
</dbReference>
<dbReference type="GO" id="GO:0016787">
    <property type="term" value="F:hydrolase activity"/>
    <property type="evidence" value="ECO:0007669"/>
    <property type="project" value="UniProtKB-KW"/>
</dbReference>
<keyword evidence="2" id="KW-1185">Reference proteome</keyword>
<evidence type="ECO:0000313" key="1">
    <source>
        <dbReference type="EMBL" id="QWG09454.1"/>
    </source>
</evidence>